<feature type="region of interest" description="Disordered" evidence="5">
    <location>
        <begin position="530"/>
        <end position="575"/>
    </location>
</feature>
<dbReference type="GO" id="GO:0005778">
    <property type="term" value="C:peroxisomal membrane"/>
    <property type="evidence" value="ECO:0007669"/>
    <property type="project" value="TreeGrafter"/>
</dbReference>
<evidence type="ECO:0000259" key="7">
    <source>
        <dbReference type="Pfam" id="PF06398"/>
    </source>
</evidence>
<feature type="domain" description="TECPR1-like DysF" evidence="7">
    <location>
        <begin position="21"/>
        <end position="386"/>
    </location>
</feature>
<keyword evidence="3 6" id="KW-1133">Transmembrane helix</keyword>
<gene>
    <name evidence="8" type="ORF">VP01_3054g1</name>
</gene>
<dbReference type="EMBL" id="LAVV01008007">
    <property type="protein sequence ID" value="KNZ54067.1"/>
    <property type="molecule type" value="Genomic_DNA"/>
</dbReference>
<evidence type="ECO:0000256" key="5">
    <source>
        <dbReference type="SAM" id="MobiDB-lite"/>
    </source>
</evidence>
<evidence type="ECO:0000313" key="8">
    <source>
        <dbReference type="EMBL" id="KNZ54067.1"/>
    </source>
</evidence>
<evidence type="ECO:0000256" key="1">
    <source>
        <dbReference type="ARBA" id="ARBA00004308"/>
    </source>
</evidence>
<name>A0A0L6V0N5_9BASI</name>
<feature type="transmembrane region" description="Helical" evidence="6">
    <location>
        <begin position="191"/>
        <end position="208"/>
    </location>
</feature>
<evidence type="ECO:0000313" key="9">
    <source>
        <dbReference type="Proteomes" id="UP000037035"/>
    </source>
</evidence>
<keyword evidence="9" id="KW-1185">Reference proteome</keyword>
<feature type="transmembrane region" description="Helical" evidence="6">
    <location>
        <begin position="75"/>
        <end position="99"/>
    </location>
</feature>
<dbReference type="GO" id="GO:0012505">
    <property type="term" value="C:endomembrane system"/>
    <property type="evidence" value="ECO:0007669"/>
    <property type="project" value="UniProtKB-SubCell"/>
</dbReference>
<comment type="caution">
    <text evidence="8">The sequence shown here is derived from an EMBL/GenBank/DDBJ whole genome shotgun (WGS) entry which is preliminary data.</text>
</comment>
<accession>A0A0L6V0N5</accession>
<dbReference type="Proteomes" id="UP000037035">
    <property type="component" value="Unassembled WGS sequence"/>
</dbReference>
<dbReference type="OrthoDB" id="5586090at2759"/>
<dbReference type="PANTHER" id="PTHR31679:SF2">
    <property type="entry name" value="PEROXISOMAL MEMBRANE PROTEIN PEX30-RELATED"/>
    <property type="match status" value="1"/>
</dbReference>
<proteinExistence type="predicted"/>
<keyword evidence="2 6" id="KW-0812">Transmembrane</keyword>
<dbReference type="STRING" id="27349.A0A0L6V0N5"/>
<dbReference type="AlphaFoldDB" id="A0A0L6V0N5"/>
<dbReference type="PANTHER" id="PTHR31679">
    <property type="entry name" value="PEROXISOMAL MEMBRANE PROTEIN PEX30-RELATED"/>
    <property type="match status" value="1"/>
</dbReference>
<dbReference type="InterPro" id="IPR010482">
    <property type="entry name" value="TECPR1-like_DysF"/>
</dbReference>
<sequence length="597" mass="66933">MENSNERKETPENNENKSLIHIIFSLPPQLLSLLVICNRPIHLIAQLSLIISWSHPQGPWPSWILLFVWYSVCKILPFILSHGIPNLICLIIITISTYLTNQQQQHTQNLPSPIEPETTTISTHPLAILHSLQDFQIIADHYSLLSSQIIIPTYQIFTHSNPPHSSSNAIKACLTTIPISILLTQFIPTQSILIMIGSTIIIWSSPWFKLLRSLLARSPLLQLISYIFTDLFLHLRFQPLMRWNQLNPTNVHSTQSILSSIRSTLSTLLSLPKKPTNVDSKDKCAIASTIDPPKDIEFCLTIFENQRWWMGLDLNGWFFSHCTRVHGSQWTPNLLPHERPNWSDSLNHPVPSPSNFQLPAPLVFPDDTLKVQRKVEWSWIDPDWKIIDPAQVNMSNEEHHPLLPQASQDSKNLAISPLEKSPTATHTPPQTPDLAQRCLHNRSVSQTGSIGNNYLDSEIVTESLRSSGLGAGVVDGQSPKIAAGWEVDANGWQYGDNHWDKMSKKSGIGRYTRRRAWTRKAQLISYILPTLSQSSPSPPSPPEDHPPPVLLDRLPASPASPRIGTPSTAAIVPGTTTTSTTALSLNLKRSLGLLRRK</sequence>
<comment type="subcellular location">
    <subcellularLocation>
        <location evidence="1">Endomembrane system</location>
    </subcellularLocation>
</comment>
<dbReference type="GO" id="GO:0007031">
    <property type="term" value="P:peroxisome organization"/>
    <property type="evidence" value="ECO:0007669"/>
    <property type="project" value="UniProtKB-ARBA"/>
</dbReference>
<keyword evidence="4 6" id="KW-0472">Membrane</keyword>
<evidence type="ECO:0000256" key="6">
    <source>
        <dbReference type="SAM" id="Phobius"/>
    </source>
</evidence>
<dbReference type="VEuPathDB" id="FungiDB:VP01_3054g1"/>
<protein>
    <recommendedName>
        <fullName evidence="7">TECPR1-like DysF domain-containing protein</fullName>
    </recommendedName>
</protein>
<evidence type="ECO:0000256" key="4">
    <source>
        <dbReference type="ARBA" id="ARBA00023136"/>
    </source>
</evidence>
<evidence type="ECO:0000256" key="2">
    <source>
        <dbReference type="ARBA" id="ARBA00022692"/>
    </source>
</evidence>
<dbReference type="Pfam" id="PF06398">
    <property type="entry name" value="Pex24p"/>
    <property type="match status" value="1"/>
</dbReference>
<dbReference type="InterPro" id="IPR052646">
    <property type="entry name" value="Peroxisomal_PEX28-32"/>
</dbReference>
<reference evidence="8 9" key="1">
    <citation type="submission" date="2015-08" db="EMBL/GenBank/DDBJ databases">
        <title>Next Generation Sequencing and Analysis of the Genome of Puccinia sorghi L Schw, the Causal Agent of Maize Common Rust.</title>
        <authorList>
            <person name="Rochi L."/>
            <person name="Burguener G."/>
            <person name="Darino M."/>
            <person name="Turjanski A."/>
            <person name="Kreff E."/>
            <person name="Dieguez M.J."/>
            <person name="Sacco F."/>
        </authorList>
    </citation>
    <scope>NUCLEOTIDE SEQUENCE [LARGE SCALE GENOMIC DNA]</scope>
    <source>
        <strain evidence="8 9">RO10H11247</strain>
    </source>
</reference>
<evidence type="ECO:0000256" key="3">
    <source>
        <dbReference type="ARBA" id="ARBA00022989"/>
    </source>
</evidence>
<organism evidence="8 9">
    <name type="scientific">Puccinia sorghi</name>
    <dbReference type="NCBI Taxonomy" id="27349"/>
    <lineage>
        <taxon>Eukaryota</taxon>
        <taxon>Fungi</taxon>
        <taxon>Dikarya</taxon>
        <taxon>Basidiomycota</taxon>
        <taxon>Pucciniomycotina</taxon>
        <taxon>Pucciniomycetes</taxon>
        <taxon>Pucciniales</taxon>
        <taxon>Pucciniaceae</taxon>
        <taxon>Puccinia</taxon>
    </lineage>
</organism>